<keyword evidence="5 9" id="KW-0732">Signal</keyword>
<evidence type="ECO:0000259" key="10">
    <source>
        <dbReference type="SMART" id="SM00499"/>
    </source>
</evidence>
<dbReference type="FunFam" id="1.10.110.10:FF:000001">
    <property type="entry name" value="Bifunctional inhibitor/lipid-transfer protein/seed storage 2S albumin superfamily protein"/>
    <property type="match status" value="1"/>
</dbReference>
<feature type="domain" description="Bifunctional inhibitor/plant lipid transfer protein/seed storage helical" evidence="10">
    <location>
        <begin position="32"/>
        <end position="110"/>
    </location>
</feature>
<dbReference type="Pfam" id="PF14368">
    <property type="entry name" value="LTP_2"/>
    <property type="match status" value="1"/>
</dbReference>
<dbReference type="CDD" id="cd00010">
    <property type="entry name" value="AAI_LTSS"/>
    <property type="match status" value="1"/>
</dbReference>
<proteinExistence type="inferred from homology"/>
<dbReference type="GO" id="GO:0098552">
    <property type="term" value="C:side of membrane"/>
    <property type="evidence" value="ECO:0007669"/>
    <property type="project" value="UniProtKB-KW"/>
</dbReference>
<dbReference type="SMART" id="SM00499">
    <property type="entry name" value="AAI"/>
    <property type="match status" value="1"/>
</dbReference>
<evidence type="ECO:0000256" key="6">
    <source>
        <dbReference type="ARBA" id="ARBA00023157"/>
    </source>
</evidence>
<keyword evidence="4" id="KW-0336">GPI-anchor</keyword>
<comment type="caution">
    <text evidence="11">The sequence shown here is derived from an EMBL/GenBank/DDBJ whole genome shotgun (WGS) entry which is preliminary data.</text>
</comment>
<feature type="chain" id="PRO_5042917416" description="Bifunctional inhibitor/plant lipid transfer protein/seed storage helical domain-containing protein" evidence="9">
    <location>
        <begin position="24"/>
        <end position="181"/>
    </location>
</feature>
<evidence type="ECO:0000256" key="8">
    <source>
        <dbReference type="ARBA" id="ARBA00023288"/>
    </source>
</evidence>
<organism evidence="11 12">
    <name type="scientific">Liquidambar formosana</name>
    <name type="common">Formosan gum</name>
    <dbReference type="NCBI Taxonomy" id="63359"/>
    <lineage>
        <taxon>Eukaryota</taxon>
        <taxon>Viridiplantae</taxon>
        <taxon>Streptophyta</taxon>
        <taxon>Embryophyta</taxon>
        <taxon>Tracheophyta</taxon>
        <taxon>Spermatophyta</taxon>
        <taxon>Magnoliopsida</taxon>
        <taxon>eudicotyledons</taxon>
        <taxon>Gunneridae</taxon>
        <taxon>Pentapetalae</taxon>
        <taxon>Saxifragales</taxon>
        <taxon>Altingiaceae</taxon>
        <taxon>Liquidambar</taxon>
    </lineage>
</organism>
<dbReference type="Proteomes" id="UP001415857">
    <property type="component" value="Unassembled WGS sequence"/>
</dbReference>
<gene>
    <name evidence="11" type="ORF">L1049_012470</name>
</gene>
<reference evidence="11 12" key="1">
    <citation type="journal article" date="2024" name="Plant J.">
        <title>Genome sequences and population genomics reveal climatic adaptation and genomic divergence between two closely related sweetgum species.</title>
        <authorList>
            <person name="Xu W.Q."/>
            <person name="Ren C.Q."/>
            <person name="Zhang X.Y."/>
            <person name="Comes H.P."/>
            <person name="Liu X.H."/>
            <person name="Li Y.G."/>
            <person name="Kettle C.J."/>
            <person name="Jalonen R."/>
            <person name="Gaisberger H."/>
            <person name="Ma Y.Z."/>
            <person name="Qiu Y.X."/>
        </authorList>
    </citation>
    <scope>NUCLEOTIDE SEQUENCE [LARGE SCALE GENOMIC DNA]</scope>
    <source>
        <strain evidence="11">Hangzhou</strain>
    </source>
</reference>
<dbReference type="AlphaFoldDB" id="A0AAP0N2C6"/>
<evidence type="ECO:0000256" key="7">
    <source>
        <dbReference type="ARBA" id="ARBA00023180"/>
    </source>
</evidence>
<evidence type="ECO:0000256" key="9">
    <source>
        <dbReference type="SAM" id="SignalP"/>
    </source>
</evidence>
<name>A0AAP0N2C6_LIQFO</name>
<evidence type="ECO:0000256" key="2">
    <source>
        <dbReference type="ARBA" id="ARBA00009748"/>
    </source>
</evidence>
<dbReference type="GO" id="GO:0005886">
    <property type="term" value="C:plasma membrane"/>
    <property type="evidence" value="ECO:0007669"/>
    <property type="project" value="UniProtKB-SubCell"/>
</dbReference>
<keyword evidence="12" id="KW-1185">Reference proteome</keyword>
<evidence type="ECO:0000256" key="3">
    <source>
        <dbReference type="ARBA" id="ARBA00022475"/>
    </source>
</evidence>
<accession>A0AAP0N2C6</accession>
<evidence type="ECO:0000256" key="5">
    <source>
        <dbReference type="ARBA" id="ARBA00022729"/>
    </source>
</evidence>
<sequence length="181" mass="19070">MANLSGRVSCMILFLMMFGGVSSDIAEDKKECADQLASLSTCLPFVGGNAKAPTSTCCTDLKKELDEKAQKCLCLLVKDRNDPNLGFKINATLALSLPSICHASANASNCLALLHLDHNSTDAQVFEQFASTHEGNSSSAIVSGIATSSSITVRGRRWLGGGMVGGISLWCLSSVFITGVY</sequence>
<dbReference type="EMBL" id="JBBPBK010000311">
    <property type="protein sequence ID" value="KAK9265787.1"/>
    <property type="molecule type" value="Genomic_DNA"/>
</dbReference>
<evidence type="ECO:0000256" key="4">
    <source>
        <dbReference type="ARBA" id="ARBA00022622"/>
    </source>
</evidence>
<keyword evidence="3" id="KW-1003">Cell membrane</keyword>
<dbReference type="InterPro" id="IPR043325">
    <property type="entry name" value="LTSS"/>
</dbReference>
<protein>
    <recommendedName>
        <fullName evidence="10">Bifunctional inhibitor/plant lipid transfer protein/seed storage helical domain-containing protein</fullName>
    </recommendedName>
</protein>
<keyword evidence="8" id="KW-0449">Lipoprotein</keyword>
<dbReference type="InterPro" id="IPR016140">
    <property type="entry name" value="Bifunc_inhib/LTP/seed_store"/>
</dbReference>
<keyword evidence="4" id="KW-0472">Membrane</keyword>
<evidence type="ECO:0000313" key="11">
    <source>
        <dbReference type="EMBL" id="KAK9265787.1"/>
    </source>
</evidence>
<dbReference type="Gene3D" id="1.10.110.10">
    <property type="entry name" value="Plant lipid-transfer and hydrophobic proteins"/>
    <property type="match status" value="1"/>
</dbReference>
<keyword evidence="6" id="KW-1015">Disulfide bond</keyword>
<evidence type="ECO:0000313" key="12">
    <source>
        <dbReference type="Proteomes" id="UP001415857"/>
    </source>
</evidence>
<dbReference type="SUPFAM" id="SSF47699">
    <property type="entry name" value="Bifunctional inhibitor/lipid-transfer protein/seed storage 2S albumin"/>
    <property type="match status" value="1"/>
</dbReference>
<feature type="signal peptide" evidence="9">
    <location>
        <begin position="1"/>
        <end position="23"/>
    </location>
</feature>
<evidence type="ECO:0000256" key="1">
    <source>
        <dbReference type="ARBA" id="ARBA00004609"/>
    </source>
</evidence>
<comment type="similarity">
    <text evidence="2">Belongs to the plant LTP family.</text>
</comment>
<keyword evidence="7" id="KW-0325">Glycoprotein</keyword>
<comment type="subcellular location">
    <subcellularLocation>
        <location evidence="1">Cell membrane</location>
        <topology evidence="1">Lipid-anchor</topology>
        <topology evidence="1">GPI-anchor</topology>
    </subcellularLocation>
</comment>
<dbReference type="InterPro" id="IPR036312">
    <property type="entry name" value="Bifun_inhib/LTP/seed_sf"/>
</dbReference>
<dbReference type="PANTHER" id="PTHR33044">
    <property type="entry name" value="BIFUNCTIONAL INHIBITOR/LIPID-TRANSFER PROTEIN/SEED STORAGE 2S ALBUMIN SUPERFAMILY PROTEIN-RELATED"/>
    <property type="match status" value="1"/>
</dbReference>